<sequence length="77" mass="9073">MYLLCRWYSFIGLFVKPNGVHVDLEKIKAIQNWPTLKSVGDIRSFHGLTRFYRRFVQDFSTFASPFNELGKKNVPFV</sequence>
<dbReference type="InterPro" id="IPR050951">
    <property type="entry name" value="Retrovirus_Pol_polyprotein"/>
</dbReference>
<dbReference type="AlphaFoldDB" id="A0A151SD57"/>
<proteinExistence type="predicted"/>
<dbReference type="InterPro" id="IPR043502">
    <property type="entry name" value="DNA/RNA_pol_sf"/>
</dbReference>
<accession>A0A151SD57</accession>
<dbReference type="PANTHER" id="PTHR37984:SF5">
    <property type="entry name" value="PROTEIN NYNRIN-LIKE"/>
    <property type="match status" value="1"/>
</dbReference>
<dbReference type="InterPro" id="IPR043128">
    <property type="entry name" value="Rev_trsase/Diguanyl_cyclase"/>
</dbReference>
<dbReference type="Gramene" id="C.cajan_25239.t">
    <property type="protein sequence ID" value="C.cajan_25239.t.cds1"/>
    <property type="gene ID" value="C.cajan_25239"/>
</dbReference>
<reference evidence="1" key="1">
    <citation type="journal article" date="2012" name="Nat. Biotechnol.">
        <title>Draft genome sequence of pigeonpea (Cajanus cajan), an orphan legume crop of resource-poor farmers.</title>
        <authorList>
            <person name="Varshney R.K."/>
            <person name="Chen W."/>
            <person name="Li Y."/>
            <person name="Bharti A.K."/>
            <person name="Saxena R.K."/>
            <person name="Schlueter J.A."/>
            <person name="Donoghue M.T."/>
            <person name="Azam S."/>
            <person name="Fan G."/>
            <person name="Whaley A.M."/>
            <person name="Farmer A.D."/>
            <person name="Sheridan J."/>
            <person name="Iwata A."/>
            <person name="Tuteja R."/>
            <person name="Penmetsa R.V."/>
            <person name="Wu W."/>
            <person name="Upadhyaya H.D."/>
            <person name="Yang S.P."/>
            <person name="Shah T."/>
            <person name="Saxena K.B."/>
            <person name="Michael T."/>
            <person name="McCombie W.R."/>
            <person name="Yang B."/>
            <person name="Zhang G."/>
            <person name="Yang H."/>
            <person name="Wang J."/>
            <person name="Spillane C."/>
            <person name="Cook D.R."/>
            <person name="May G.D."/>
            <person name="Xu X."/>
            <person name="Jackson S.A."/>
        </authorList>
    </citation>
    <scope>NUCLEOTIDE SEQUENCE [LARGE SCALE GENOMIC DNA]</scope>
</reference>
<name>A0A151SD57_CAJCA</name>
<gene>
    <name evidence="1" type="ORF">KK1_025289</name>
</gene>
<protein>
    <submittedName>
        <fullName evidence="1">Retrovirus-related Pol polyprotein from transposon 17.6</fullName>
    </submittedName>
</protein>
<dbReference type="STRING" id="3821.A0A151SD57"/>
<evidence type="ECO:0000313" key="1">
    <source>
        <dbReference type="EMBL" id="KYP52754.1"/>
    </source>
</evidence>
<organism evidence="1 2">
    <name type="scientific">Cajanus cajan</name>
    <name type="common">Pigeon pea</name>
    <name type="synonym">Cajanus indicus</name>
    <dbReference type="NCBI Taxonomy" id="3821"/>
    <lineage>
        <taxon>Eukaryota</taxon>
        <taxon>Viridiplantae</taxon>
        <taxon>Streptophyta</taxon>
        <taxon>Embryophyta</taxon>
        <taxon>Tracheophyta</taxon>
        <taxon>Spermatophyta</taxon>
        <taxon>Magnoliopsida</taxon>
        <taxon>eudicotyledons</taxon>
        <taxon>Gunneridae</taxon>
        <taxon>Pentapetalae</taxon>
        <taxon>rosids</taxon>
        <taxon>fabids</taxon>
        <taxon>Fabales</taxon>
        <taxon>Fabaceae</taxon>
        <taxon>Papilionoideae</taxon>
        <taxon>50 kb inversion clade</taxon>
        <taxon>NPAAA clade</taxon>
        <taxon>indigoferoid/millettioid clade</taxon>
        <taxon>Phaseoleae</taxon>
        <taxon>Cajanus</taxon>
    </lineage>
</organism>
<dbReference type="EMBL" id="KQ483420">
    <property type="protein sequence ID" value="KYP52754.1"/>
    <property type="molecule type" value="Genomic_DNA"/>
</dbReference>
<dbReference type="Gene3D" id="3.30.70.270">
    <property type="match status" value="1"/>
</dbReference>
<evidence type="ECO:0000313" key="2">
    <source>
        <dbReference type="Proteomes" id="UP000075243"/>
    </source>
</evidence>
<keyword evidence="2" id="KW-1185">Reference proteome</keyword>
<dbReference type="SUPFAM" id="SSF56672">
    <property type="entry name" value="DNA/RNA polymerases"/>
    <property type="match status" value="1"/>
</dbReference>
<dbReference type="Proteomes" id="UP000075243">
    <property type="component" value="Unassembled WGS sequence"/>
</dbReference>
<dbReference type="PANTHER" id="PTHR37984">
    <property type="entry name" value="PROTEIN CBG26694"/>
    <property type="match status" value="1"/>
</dbReference>